<name>A0AAV2I361_LYMST</name>
<keyword evidence="5 7" id="KW-0472">Membrane</keyword>
<feature type="non-terminal residue" evidence="9">
    <location>
        <position position="281"/>
    </location>
</feature>
<keyword evidence="4 7" id="KW-1133">Transmembrane helix</keyword>
<feature type="transmembrane region" description="Helical" evidence="7">
    <location>
        <begin position="6"/>
        <end position="26"/>
    </location>
</feature>
<proteinExistence type="inferred from homology"/>
<feature type="transmembrane region" description="Helical" evidence="7">
    <location>
        <begin position="115"/>
        <end position="137"/>
    </location>
</feature>
<keyword evidence="6" id="KW-0297">G-protein coupled receptor</keyword>
<evidence type="ECO:0000313" key="9">
    <source>
        <dbReference type="EMBL" id="CAL1540608.1"/>
    </source>
</evidence>
<dbReference type="InterPro" id="IPR017452">
    <property type="entry name" value="GPCR_Rhodpsn_7TM"/>
</dbReference>
<comment type="similarity">
    <text evidence="6">Belongs to the G-protein coupled receptor 1 family.</text>
</comment>
<keyword evidence="10" id="KW-1185">Reference proteome</keyword>
<comment type="caution">
    <text evidence="9">The sequence shown here is derived from an EMBL/GenBank/DDBJ whole genome shotgun (WGS) entry which is preliminary data.</text>
</comment>
<keyword evidence="2" id="KW-1003">Cell membrane</keyword>
<evidence type="ECO:0000256" key="3">
    <source>
        <dbReference type="ARBA" id="ARBA00022692"/>
    </source>
</evidence>
<dbReference type="InterPro" id="IPR000276">
    <property type="entry name" value="GPCR_Rhodpsn"/>
</dbReference>
<keyword evidence="6" id="KW-0675">Receptor</keyword>
<dbReference type="PROSITE" id="PS50262">
    <property type="entry name" value="G_PROTEIN_RECEP_F1_2"/>
    <property type="match status" value="1"/>
</dbReference>
<evidence type="ECO:0000256" key="7">
    <source>
        <dbReference type="SAM" id="Phobius"/>
    </source>
</evidence>
<comment type="subcellular location">
    <subcellularLocation>
        <location evidence="1">Cell membrane</location>
        <topology evidence="1">Multi-pass membrane protein</topology>
    </subcellularLocation>
</comment>
<keyword evidence="3 6" id="KW-0812">Transmembrane</keyword>
<dbReference type="EMBL" id="CAXITT010000389">
    <property type="protein sequence ID" value="CAL1540608.1"/>
    <property type="molecule type" value="Genomic_DNA"/>
</dbReference>
<feature type="transmembrane region" description="Helical" evidence="7">
    <location>
        <begin position="33"/>
        <end position="55"/>
    </location>
</feature>
<sequence length="281" mass="32254">MGSLYVPMIIISNTFVFWGILLYPGFYTCNNFLLMNLAVYDFLMGAFGIPMYILGYTEATKQTINNNKYLCLLKFTSVTLAAGGSIQALLLISIDRYIAVLWPLRYNVLITIEKAFKLLAIDAVFVFVVSMLPIFGWNNYDYSVQDVNLRCNYYTVLPLPYVVFCTIIFTYTCILSSAFLNIHIIGIVIRQAQTRRPCHTGEAIRQYRSRMMSVKITFVLMIIFILFWCPYLVIVPFKLRHVSALDTVEANKTFALLIAFSNSSINAAIYAILREEYMEVY</sequence>
<dbReference type="Pfam" id="PF00001">
    <property type="entry name" value="7tm_1"/>
    <property type="match status" value="1"/>
</dbReference>
<evidence type="ECO:0000256" key="4">
    <source>
        <dbReference type="ARBA" id="ARBA00022989"/>
    </source>
</evidence>
<organism evidence="9 10">
    <name type="scientific">Lymnaea stagnalis</name>
    <name type="common">Great pond snail</name>
    <name type="synonym">Helix stagnalis</name>
    <dbReference type="NCBI Taxonomy" id="6523"/>
    <lineage>
        <taxon>Eukaryota</taxon>
        <taxon>Metazoa</taxon>
        <taxon>Spiralia</taxon>
        <taxon>Lophotrochozoa</taxon>
        <taxon>Mollusca</taxon>
        <taxon>Gastropoda</taxon>
        <taxon>Heterobranchia</taxon>
        <taxon>Euthyneura</taxon>
        <taxon>Panpulmonata</taxon>
        <taxon>Hygrophila</taxon>
        <taxon>Lymnaeoidea</taxon>
        <taxon>Lymnaeidae</taxon>
        <taxon>Lymnaea</taxon>
    </lineage>
</organism>
<keyword evidence="6" id="KW-0807">Transducer</keyword>
<dbReference type="PANTHER" id="PTHR22750">
    <property type="entry name" value="G-PROTEIN COUPLED RECEPTOR"/>
    <property type="match status" value="1"/>
</dbReference>
<feature type="transmembrane region" description="Helical" evidence="7">
    <location>
        <begin position="214"/>
        <end position="234"/>
    </location>
</feature>
<gene>
    <name evidence="9" type="ORF">GSLYS_00014257001</name>
</gene>
<feature type="transmembrane region" description="Helical" evidence="7">
    <location>
        <begin position="254"/>
        <end position="273"/>
    </location>
</feature>
<feature type="transmembrane region" description="Helical" evidence="7">
    <location>
        <begin position="157"/>
        <end position="189"/>
    </location>
</feature>
<evidence type="ECO:0000256" key="5">
    <source>
        <dbReference type="ARBA" id="ARBA00023136"/>
    </source>
</evidence>
<feature type="transmembrane region" description="Helical" evidence="7">
    <location>
        <begin position="75"/>
        <end position="94"/>
    </location>
</feature>
<dbReference type="GO" id="GO:0004930">
    <property type="term" value="F:G protein-coupled receptor activity"/>
    <property type="evidence" value="ECO:0007669"/>
    <property type="project" value="UniProtKB-KW"/>
</dbReference>
<protein>
    <recommendedName>
        <fullName evidence="8">G-protein coupled receptors family 1 profile domain-containing protein</fullName>
    </recommendedName>
</protein>
<dbReference type="PRINTS" id="PR00237">
    <property type="entry name" value="GPCRRHODOPSN"/>
</dbReference>
<evidence type="ECO:0000259" key="8">
    <source>
        <dbReference type="PROSITE" id="PS50262"/>
    </source>
</evidence>
<evidence type="ECO:0000313" key="10">
    <source>
        <dbReference type="Proteomes" id="UP001497497"/>
    </source>
</evidence>
<dbReference type="CDD" id="cd00637">
    <property type="entry name" value="7tm_classA_rhodopsin-like"/>
    <property type="match status" value="1"/>
</dbReference>
<feature type="domain" description="G-protein coupled receptors family 1 profile" evidence="8">
    <location>
        <begin position="12"/>
        <end position="270"/>
    </location>
</feature>
<dbReference type="Gene3D" id="1.20.1070.10">
    <property type="entry name" value="Rhodopsin 7-helix transmembrane proteins"/>
    <property type="match status" value="1"/>
</dbReference>
<dbReference type="SUPFAM" id="SSF81321">
    <property type="entry name" value="Family A G protein-coupled receptor-like"/>
    <property type="match status" value="1"/>
</dbReference>
<dbReference type="GO" id="GO:0005886">
    <property type="term" value="C:plasma membrane"/>
    <property type="evidence" value="ECO:0007669"/>
    <property type="project" value="UniProtKB-SubCell"/>
</dbReference>
<accession>A0AAV2I361</accession>
<dbReference type="AlphaFoldDB" id="A0AAV2I361"/>
<reference evidence="9 10" key="1">
    <citation type="submission" date="2024-04" db="EMBL/GenBank/DDBJ databases">
        <authorList>
            <consortium name="Genoscope - CEA"/>
            <person name="William W."/>
        </authorList>
    </citation>
    <scope>NUCLEOTIDE SEQUENCE [LARGE SCALE GENOMIC DNA]</scope>
</reference>
<evidence type="ECO:0000256" key="6">
    <source>
        <dbReference type="RuleBase" id="RU000688"/>
    </source>
</evidence>
<evidence type="ECO:0000256" key="1">
    <source>
        <dbReference type="ARBA" id="ARBA00004651"/>
    </source>
</evidence>
<evidence type="ECO:0000256" key="2">
    <source>
        <dbReference type="ARBA" id="ARBA00022475"/>
    </source>
</evidence>
<dbReference type="PROSITE" id="PS00237">
    <property type="entry name" value="G_PROTEIN_RECEP_F1_1"/>
    <property type="match status" value="1"/>
</dbReference>
<dbReference type="Proteomes" id="UP001497497">
    <property type="component" value="Unassembled WGS sequence"/>
</dbReference>